<evidence type="ECO:0000259" key="1">
    <source>
        <dbReference type="PROSITE" id="PS50846"/>
    </source>
</evidence>
<organism evidence="2 3">
    <name type="scientific">Adhaeribacter arboris</name>
    <dbReference type="NCBI Taxonomy" id="2072846"/>
    <lineage>
        <taxon>Bacteria</taxon>
        <taxon>Pseudomonadati</taxon>
        <taxon>Bacteroidota</taxon>
        <taxon>Cytophagia</taxon>
        <taxon>Cytophagales</taxon>
        <taxon>Hymenobacteraceae</taxon>
        <taxon>Adhaeribacter</taxon>
    </lineage>
</organism>
<accession>A0A2T2YPA3</accession>
<dbReference type="AlphaFoldDB" id="A0A2T2YPA3"/>
<dbReference type="SUPFAM" id="SSF55008">
    <property type="entry name" value="HMA, heavy metal-associated domain"/>
    <property type="match status" value="1"/>
</dbReference>
<dbReference type="OrthoDB" id="677920at2"/>
<evidence type="ECO:0000313" key="3">
    <source>
        <dbReference type="Proteomes" id="UP000240357"/>
    </source>
</evidence>
<dbReference type="Proteomes" id="UP000240357">
    <property type="component" value="Unassembled WGS sequence"/>
</dbReference>
<dbReference type="InterPro" id="IPR006121">
    <property type="entry name" value="HMA_dom"/>
</dbReference>
<comment type="caution">
    <text evidence="2">The sequence shown here is derived from an EMBL/GenBank/DDBJ whole genome shotgun (WGS) entry which is preliminary data.</text>
</comment>
<dbReference type="InterPro" id="IPR036163">
    <property type="entry name" value="HMA_dom_sf"/>
</dbReference>
<dbReference type="EMBL" id="PYFT01000001">
    <property type="protein sequence ID" value="PSR57344.1"/>
    <property type="molecule type" value="Genomic_DNA"/>
</dbReference>
<protein>
    <recommendedName>
        <fullName evidence="1">HMA domain-containing protein</fullName>
    </recommendedName>
</protein>
<dbReference type="PROSITE" id="PS50846">
    <property type="entry name" value="HMA_2"/>
    <property type="match status" value="1"/>
</dbReference>
<name>A0A2T2YPA3_9BACT</name>
<proteinExistence type="predicted"/>
<dbReference type="RefSeq" id="WP_106933510.1">
    <property type="nucleotide sequence ID" value="NZ_PYFT01000001.1"/>
</dbReference>
<feature type="domain" description="HMA" evidence="1">
    <location>
        <begin position="1"/>
        <end position="67"/>
    </location>
</feature>
<keyword evidence="3" id="KW-1185">Reference proteome</keyword>
<dbReference type="Gene3D" id="3.30.70.100">
    <property type="match status" value="1"/>
</dbReference>
<sequence>MKTLKFKTNINCSNCVATAKPYLDALPDDTNWNVDTTNPEKILTVQGEAVSAAEVVEKVKQAGFKIEEQKSLFGKLFS</sequence>
<gene>
    <name evidence="2" type="ORF">AHMF7605_16890</name>
</gene>
<reference evidence="2 3" key="1">
    <citation type="submission" date="2018-03" db="EMBL/GenBank/DDBJ databases">
        <title>Adhaeribacter sp. HMF7605 Genome sequencing and assembly.</title>
        <authorList>
            <person name="Kang H."/>
            <person name="Kang J."/>
            <person name="Cha I."/>
            <person name="Kim H."/>
            <person name="Joh K."/>
        </authorList>
    </citation>
    <scope>NUCLEOTIDE SEQUENCE [LARGE SCALE GENOMIC DNA]</scope>
    <source>
        <strain evidence="2 3">HMF7605</strain>
    </source>
</reference>
<evidence type="ECO:0000313" key="2">
    <source>
        <dbReference type="EMBL" id="PSR57344.1"/>
    </source>
</evidence>
<dbReference type="GO" id="GO:0046872">
    <property type="term" value="F:metal ion binding"/>
    <property type="evidence" value="ECO:0007669"/>
    <property type="project" value="InterPro"/>
</dbReference>